<gene>
    <name evidence="1" type="ORF">Cri9333_0962</name>
</gene>
<dbReference type="Proteomes" id="UP000010472">
    <property type="component" value="Chromosome"/>
</dbReference>
<dbReference type="KEGG" id="cep:Cri9333_0962"/>
<dbReference type="OrthoDB" id="7069202at2"/>
<dbReference type="eggNOG" id="ENOG502ZSHT">
    <property type="taxonomic scope" value="Bacteria"/>
</dbReference>
<evidence type="ECO:0000313" key="2">
    <source>
        <dbReference type="Proteomes" id="UP000010472"/>
    </source>
</evidence>
<dbReference type="RefSeq" id="WP_015201999.1">
    <property type="nucleotide sequence ID" value="NC_019753.1"/>
</dbReference>
<dbReference type="HOGENOM" id="CLU_168037_0_0_3"/>
<accession>K9VWK9</accession>
<reference evidence="1 2" key="1">
    <citation type="submission" date="2012-06" db="EMBL/GenBank/DDBJ databases">
        <title>Finished chromosome of genome of Crinalium epipsammum PCC 9333.</title>
        <authorList>
            <consortium name="US DOE Joint Genome Institute"/>
            <person name="Gugger M."/>
            <person name="Coursin T."/>
            <person name="Rippka R."/>
            <person name="Tandeau De Marsac N."/>
            <person name="Huntemann M."/>
            <person name="Wei C.-L."/>
            <person name="Han J."/>
            <person name="Detter J.C."/>
            <person name="Han C."/>
            <person name="Tapia R."/>
            <person name="Davenport K."/>
            <person name="Daligault H."/>
            <person name="Erkkila T."/>
            <person name="Gu W."/>
            <person name="Munk A.C.C."/>
            <person name="Teshima H."/>
            <person name="Xu Y."/>
            <person name="Chain P."/>
            <person name="Chen A."/>
            <person name="Krypides N."/>
            <person name="Mavromatis K."/>
            <person name="Markowitz V."/>
            <person name="Szeto E."/>
            <person name="Ivanova N."/>
            <person name="Mikhailova N."/>
            <person name="Ovchinnikova G."/>
            <person name="Pagani I."/>
            <person name="Pati A."/>
            <person name="Goodwin L."/>
            <person name="Peters L."/>
            <person name="Pitluck S."/>
            <person name="Woyke T."/>
            <person name="Kerfeld C."/>
        </authorList>
    </citation>
    <scope>NUCLEOTIDE SEQUENCE [LARGE SCALE GENOMIC DNA]</scope>
    <source>
        <strain evidence="1 2">PCC 9333</strain>
    </source>
</reference>
<sequence length="83" mass="9524">MLKTVKGIYRNGKIELNEVPENIAEQTPVIITFITETNSTDSENPITTYHDLDFLAGTWTADDETEFLSNTNDFNKIDKNLWQ</sequence>
<proteinExistence type="predicted"/>
<name>K9VWK9_9CYAN</name>
<dbReference type="EMBL" id="CP003620">
    <property type="protein sequence ID" value="AFZ11877.1"/>
    <property type="molecule type" value="Genomic_DNA"/>
</dbReference>
<evidence type="ECO:0000313" key="1">
    <source>
        <dbReference type="EMBL" id="AFZ11877.1"/>
    </source>
</evidence>
<organism evidence="1 2">
    <name type="scientific">Crinalium epipsammum PCC 9333</name>
    <dbReference type="NCBI Taxonomy" id="1173022"/>
    <lineage>
        <taxon>Bacteria</taxon>
        <taxon>Bacillati</taxon>
        <taxon>Cyanobacteriota</taxon>
        <taxon>Cyanophyceae</taxon>
        <taxon>Gomontiellales</taxon>
        <taxon>Gomontiellaceae</taxon>
        <taxon>Crinalium</taxon>
    </lineage>
</organism>
<protein>
    <submittedName>
        <fullName evidence="1">Uncharacterized protein</fullName>
    </submittedName>
</protein>
<keyword evidence="2" id="KW-1185">Reference proteome</keyword>
<dbReference type="STRING" id="1173022.Cri9333_0962"/>
<dbReference type="AlphaFoldDB" id="K9VWK9"/>